<evidence type="ECO:0000256" key="6">
    <source>
        <dbReference type="HAMAP-Rule" id="MF_01885"/>
    </source>
</evidence>
<keyword evidence="10" id="KW-1185">Reference proteome</keyword>
<dbReference type="Proteomes" id="UP000006094">
    <property type="component" value="Chromosome"/>
</dbReference>
<proteinExistence type="inferred from homology"/>
<dbReference type="Gene3D" id="3.40.1280.10">
    <property type="match status" value="1"/>
</dbReference>
<gene>
    <name evidence="9" type="primary">spoU2</name>
    <name evidence="9" type="ordered locus">Curi_c10850</name>
</gene>
<sequence length="156" mass="17705">MTVNIVLYQPEIPQNTGNIARSCAATGASLHLIKPLGFSIDDKHLKRAGLDYWSLLDLHVYENIDEFFEKNSSGSFYFSTTKGVKNYSDFAFEENSFIIFGKETAGLPKEILEKYREKTMRIPMVNVEKARSLNLSNSVAIVLYEALRQQGFLNLI</sequence>
<keyword evidence="2 6" id="KW-0489">Methyltransferase</keyword>
<reference evidence="9 10" key="1">
    <citation type="journal article" date="2012" name="PLoS ONE">
        <title>The purine-utilizing bacterium Clostridium acidurici 9a: a genome-guided metabolic reconsideration.</title>
        <authorList>
            <person name="Hartwich K."/>
            <person name="Poehlein A."/>
            <person name="Daniel R."/>
        </authorList>
    </citation>
    <scope>NUCLEOTIDE SEQUENCE [LARGE SCALE GENOMIC DNA]</scope>
    <source>
        <strain evidence="10">ATCC 7906 / DSM 604 / BCRC 14475 / CIP 104303 / KCTC 5404 / NCIMB 10678 / 9a</strain>
    </source>
</reference>
<dbReference type="AlphaFoldDB" id="K0AY10"/>
<dbReference type="GO" id="GO:0003723">
    <property type="term" value="F:RNA binding"/>
    <property type="evidence" value="ECO:0007669"/>
    <property type="project" value="InterPro"/>
</dbReference>
<dbReference type="EMBL" id="CP003326">
    <property type="protein sequence ID" value="AFS78099.1"/>
    <property type="molecule type" value="Genomic_DNA"/>
</dbReference>
<feature type="binding site" evidence="6 7">
    <location>
        <position position="122"/>
    </location>
    <ligand>
        <name>S-adenosyl-L-methionine</name>
        <dbReference type="ChEBI" id="CHEBI:59789"/>
    </ligand>
</feature>
<comment type="function">
    <text evidence="6">Could methylate the ribose at the nucleotide 34 wobble position in tRNA.</text>
</comment>
<dbReference type="NCBIfam" id="TIGR00185">
    <property type="entry name" value="tRNA_yibK_trmL"/>
    <property type="match status" value="1"/>
</dbReference>
<dbReference type="HAMAP" id="MF_01885">
    <property type="entry name" value="tRNA_methyltr_TrmL"/>
    <property type="match status" value="1"/>
</dbReference>
<keyword evidence="5 6" id="KW-0819">tRNA processing</keyword>
<dbReference type="GO" id="GO:0141102">
    <property type="term" value="F:tRNA (5-carboxymethylaminomethyluridine(34)-2'-O)-methyltransferase activity"/>
    <property type="evidence" value="ECO:0007669"/>
    <property type="project" value="RHEA"/>
</dbReference>
<comment type="catalytic activity">
    <reaction evidence="6">
        <text>5-carboxymethylaminomethyluridine(34) in tRNA(Leu) + S-adenosyl-L-methionine = 5-carboxymethylaminomethyl-2'-O-methyluridine(34) in tRNA(Leu) + S-adenosyl-L-homocysteine + H(+)</text>
        <dbReference type="Rhea" id="RHEA:43088"/>
        <dbReference type="Rhea" id="RHEA-COMP:10333"/>
        <dbReference type="Rhea" id="RHEA-COMP:10334"/>
        <dbReference type="ChEBI" id="CHEBI:15378"/>
        <dbReference type="ChEBI" id="CHEBI:57856"/>
        <dbReference type="ChEBI" id="CHEBI:59789"/>
        <dbReference type="ChEBI" id="CHEBI:74508"/>
        <dbReference type="ChEBI" id="CHEBI:74511"/>
        <dbReference type="EC" id="2.1.1.207"/>
    </reaction>
</comment>
<dbReference type="OrthoDB" id="9789043at2"/>
<keyword evidence="4 6" id="KW-0949">S-adenosyl-L-methionine</keyword>
<evidence type="ECO:0000256" key="4">
    <source>
        <dbReference type="ARBA" id="ARBA00022691"/>
    </source>
</evidence>
<evidence type="ECO:0000313" key="10">
    <source>
        <dbReference type="Proteomes" id="UP000006094"/>
    </source>
</evidence>
<dbReference type="PATRIC" id="fig|1128398.3.peg.1088"/>
<comment type="similarity">
    <text evidence="6">Belongs to the class IV-like SAM-binding methyltransferase superfamily. RNA methyltransferase TrmH family. TrmL subfamily.</text>
</comment>
<keyword evidence="3 6" id="KW-0808">Transferase</keyword>
<dbReference type="PIRSF" id="PIRSF029256">
    <property type="entry name" value="SpoU_TrmH_prd"/>
    <property type="match status" value="1"/>
</dbReference>
<dbReference type="eggNOG" id="COG0219">
    <property type="taxonomic scope" value="Bacteria"/>
</dbReference>
<dbReference type="InterPro" id="IPR029028">
    <property type="entry name" value="Alpha/beta_knot_MTases"/>
</dbReference>
<feature type="binding site" evidence="6 7">
    <location>
        <position position="101"/>
    </location>
    <ligand>
        <name>S-adenosyl-L-methionine</name>
        <dbReference type="ChEBI" id="CHEBI:59789"/>
    </ligand>
</feature>
<evidence type="ECO:0000256" key="2">
    <source>
        <dbReference type="ARBA" id="ARBA00022603"/>
    </source>
</evidence>
<evidence type="ECO:0000256" key="5">
    <source>
        <dbReference type="ARBA" id="ARBA00022694"/>
    </source>
</evidence>
<keyword evidence="1 6" id="KW-0963">Cytoplasm</keyword>
<dbReference type="InterPro" id="IPR016914">
    <property type="entry name" value="TrmL"/>
</dbReference>
<comment type="catalytic activity">
    <reaction evidence="6">
        <text>cytidine(34) in tRNA + S-adenosyl-L-methionine = 2'-O-methylcytidine(34) in tRNA + S-adenosyl-L-homocysteine + H(+)</text>
        <dbReference type="Rhea" id="RHEA:43084"/>
        <dbReference type="Rhea" id="RHEA-COMP:10331"/>
        <dbReference type="Rhea" id="RHEA-COMP:10332"/>
        <dbReference type="ChEBI" id="CHEBI:15378"/>
        <dbReference type="ChEBI" id="CHEBI:57856"/>
        <dbReference type="ChEBI" id="CHEBI:59789"/>
        <dbReference type="ChEBI" id="CHEBI:74495"/>
        <dbReference type="ChEBI" id="CHEBI:82748"/>
        <dbReference type="EC" id="2.1.1.207"/>
    </reaction>
</comment>
<dbReference type="SUPFAM" id="SSF75217">
    <property type="entry name" value="alpha/beta knot"/>
    <property type="match status" value="1"/>
</dbReference>
<evidence type="ECO:0000256" key="1">
    <source>
        <dbReference type="ARBA" id="ARBA00022490"/>
    </source>
</evidence>
<dbReference type="GO" id="GO:0002130">
    <property type="term" value="P:wobble position ribose methylation"/>
    <property type="evidence" value="ECO:0007669"/>
    <property type="project" value="TreeGrafter"/>
</dbReference>
<dbReference type="HOGENOM" id="CLU_110125_0_0_9"/>
<feature type="binding site" evidence="6 7">
    <location>
        <position position="132"/>
    </location>
    <ligand>
        <name>S-adenosyl-L-methionine</name>
        <dbReference type="ChEBI" id="CHEBI:59789"/>
    </ligand>
</feature>
<comment type="subcellular location">
    <subcellularLocation>
        <location evidence="6">Cytoplasm</location>
    </subcellularLocation>
</comment>
<evidence type="ECO:0000259" key="8">
    <source>
        <dbReference type="Pfam" id="PF00588"/>
    </source>
</evidence>
<dbReference type="GO" id="GO:0042802">
    <property type="term" value="F:identical protein binding"/>
    <property type="evidence" value="ECO:0007669"/>
    <property type="project" value="UniProtKB-ARBA"/>
</dbReference>
<evidence type="ECO:0000256" key="7">
    <source>
        <dbReference type="PIRSR" id="PIRSR029256-1"/>
    </source>
</evidence>
<organism evidence="9 10">
    <name type="scientific">Gottschalkia acidurici (strain ATCC 7906 / DSM 604 / BCRC 14475 / CIP 104303 / KCTC 5404 / NCIMB 10678 / 9a)</name>
    <name type="common">Clostridium acidurici</name>
    <dbReference type="NCBI Taxonomy" id="1128398"/>
    <lineage>
        <taxon>Bacteria</taxon>
        <taxon>Bacillati</taxon>
        <taxon>Bacillota</taxon>
        <taxon>Tissierellia</taxon>
        <taxon>Tissierellales</taxon>
        <taxon>Gottschalkiaceae</taxon>
        <taxon>Gottschalkia</taxon>
    </lineage>
</organism>
<evidence type="ECO:0000313" key="9">
    <source>
        <dbReference type="EMBL" id="AFS78099.1"/>
    </source>
</evidence>
<protein>
    <recommendedName>
        <fullName evidence="6">Putative tRNA (cytidine(34)-2'-O)-methyltransferase</fullName>
        <ecNumber evidence="6">2.1.1.207</ecNumber>
    </recommendedName>
    <alternativeName>
        <fullName evidence="6">tRNA (cytidine/uridine-2'-O-)-methyltransferase</fullName>
    </alternativeName>
</protein>
<dbReference type="STRING" id="1128398.Curi_c10850"/>
<feature type="domain" description="tRNA/rRNA methyltransferase SpoU type" evidence="8">
    <location>
        <begin position="3"/>
        <end position="144"/>
    </location>
</feature>
<dbReference type="GO" id="GO:0141098">
    <property type="term" value="F:tRNA (cytidine(34)-2'-O)-methyltransferase activity"/>
    <property type="evidence" value="ECO:0007669"/>
    <property type="project" value="RHEA"/>
</dbReference>
<dbReference type="Pfam" id="PF00588">
    <property type="entry name" value="SpoU_methylase"/>
    <property type="match status" value="1"/>
</dbReference>
<accession>K0AY10</accession>
<dbReference type="PANTHER" id="PTHR42971:SF1">
    <property type="entry name" value="TRNA (CYTIDINE(34)-2'-O)-METHYLTRANSFERASE"/>
    <property type="match status" value="1"/>
</dbReference>
<dbReference type="InterPro" id="IPR029026">
    <property type="entry name" value="tRNA_m1G_MTases_N"/>
</dbReference>
<dbReference type="RefSeq" id="WP_014967236.1">
    <property type="nucleotide sequence ID" value="NC_018664.1"/>
</dbReference>
<dbReference type="CDD" id="cd18094">
    <property type="entry name" value="SpoU-like_TrmL"/>
    <property type="match status" value="1"/>
</dbReference>
<comment type="caution">
    <text evidence="6">Lacks conserved residue(s) required for the propagation of feature annotation.</text>
</comment>
<evidence type="ECO:0000256" key="3">
    <source>
        <dbReference type="ARBA" id="ARBA00022679"/>
    </source>
</evidence>
<dbReference type="FunFam" id="3.40.1280.10:FF:000002">
    <property type="entry name" value="Peptidylprolyl isomerase"/>
    <property type="match status" value="1"/>
</dbReference>
<dbReference type="EC" id="2.1.1.207" evidence="6"/>
<name>K0AY10_GOTA9</name>
<dbReference type="InterPro" id="IPR001537">
    <property type="entry name" value="SpoU_MeTrfase"/>
</dbReference>
<dbReference type="GO" id="GO:0005737">
    <property type="term" value="C:cytoplasm"/>
    <property type="evidence" value="ECO:0007669"/>
    <property type="project" value="UniProtKB-SubCell"/>
</dbReference>
<dbReference type="KEGG" id="cad:Curi_c10850"/>
<dbReference type="PANTHER" id="PTHR42971">
    <property type="entry name" value="TRNA (CYTIDINE(34)-2'-O)-METHYLTRANSFERASE"/>
    <property type="match status" value="1"/>
</dbReference>